<dbReference type="EMBL" id="CM031831">
    <property type="protein sequence ID" value="KAG6705331.1"/>
    <property type="molecule type" value="Genomic_DNA"/>
</dbReference>
<feature type="region of interest" description="Disordered" evidence="5">
    <location>
        <begin position="1"/>
        <end position="27"/>
    </location>
</feature>
<dbReference type="EMBL" id="CM031831">
    <property type="protein sequence ID" value="KAG6705316.1"/>
    <property type="molecule type" value="Genomic_DNA"/>
</dbReference>
<dbReference type="InterPro" id="IPR011598">
    <property type="entry name" value="bHLH_dom"/>
</dbReference>
<dbReference type="GO" id="GO:0046983">
    <property type="term" value="F:protein dimerization activity"/>
    <property type="evidence" value="ECO:0007669"/>
    <property type="project" value="InterPro"/>
</dbReference>
<evidence type="ECO:0000256" key="5">
    <source>
        <dbReference type="SAM" id="MobiDB-lite"/>
    </source>
</evidence>
<feature type="region of interest" description="Disordered" evidence="5">
    <location>
        <begin position="163"/>
        <end position="261"/>
    </location>
</feature>
<dbReference type="Proteomes" id="UP000811609">
    <property type="component" value="Chromosome 7"/>
</dbReference>
<evidence type="ECO:0000256" key="1">
    <source>
        <dbReference type="ARBA" id="ARBA00004123"/>
    </source>
</evidence>
<feature type="compositionally biased region" description="Basic and acidic residues" evidence="5">
    <location>
        <begin position="215"/>
        <end position="237"/>
    </location>
</feature>
<dbReference type="SUPFAM" id="SSF47459">
    <property type="entry name" value="HLH, helix-loop-helix DNA-binding domain"/>
    <property type="match status" value="1"/>
</dbReference>
<dbReference type="InterPro" id="IPR024097">
    <property type="entry name" value="bHLH_ZIP_TF"/>
</dbReference>
<dbReference type="CDD" id="cd18919">
    <property type="entry name" value="bHLH_AtBPE_like"/>
    <property type="match status" value="1"/>
</dbReference>
<dbReference type="PROSITE" id="PS50888">
    <property type="entry name" value="BHLH"/>
    <property type="match status" value="1"/>
</dbReference>
<dbReference type="EMBL" id="CM031831">
    <property type="protein sequence ID" value="KAG6705328.1"/>
    <property type="molecule type" value="Genomic_DNA"/>
</dbReference>
<dbReference type="SMART" id="SM00353">
    <property type="entry name" value="HLH"/>
    <property type="match status" value="1"/>
</dbReference>
<dbReference type="GO" id="GO:0005634">
    <property type="term" value="C:nucleus"/>
    <property type="evidence" value="ECO:0007669"/>
    <property type="project" value="UniProtKB-SubCell"/>
</dbReference>
<dbReference type="GO" id="GO:0003700">
    <property type="term" value="F:DNA-binding transcription factor activity"/>
    <property type="evidence" value="ECO:0007669"/>
    <property type="project" value="TreeGrafter"/>
</dbReference>
<dbReference type="Proteomes" id="UP000811246">
    <property type="component" value="Chromosome 7"/>
</dbReference>
<dbReference type="EMBL" id="CM031831">
    <property type="protein sequence ID" value="KAG6705332.1"/>
    <property type="molecule type" value="Genomic_DNA"/>
</dbReference>
<keyword evidence="9" id="KW-1185">Reference proteome</keyword>
<evidence type="ECO:0000313" key="9">
    <source>
        <dbReference type="Proteomes" id="UP000811609"/>
    </source>
</evidence>
<evidence type="ECO:0000313" key="7">
    <source>
        <dbReference type="EMBL" id="KAG6648829.1"/>
    </source>
</evidence>
<dbReference type="EMBL" id="CM031831">
    <property type="protein sequence ID" value="KAG6705330.1"/>
    <property type="molecule type" value="Genomic_DNA"/>
</dbReference>
<accession>A0A8T1PWA2</accession>
<comment type="subcellular location">
    <subcellularLocation>
        <location evidence="1">Nucleus</location>
    </subcellularLocation>
</comment>
<dbReference type="PANTHER" id="PTHR12565:SF312">
    <property type="entry name" value="TRANSCRIPTION FACTOR BHLH74"/>
    <property type="match status" value="1"/>
</dbReference>
<dbReference type="Gene3D" id="4.10.280.10">
    <property type="entry name" value="Helix-loop-helix DNA-binding domain"/>
    <property type="match status" value="1"/>
</dbReference>
<name>A0A8T1PWA2_CARIL</name>
<organism evidence="7 9">
    <name type="scientific">Carya illinoinensis</name>
    <name type="common">Pecan</name>
    <dbReference type="NCBI Taxonomy" id="32201"/>
    <lineage>
        <taxon>Eukaryota</taxon>
        <taxon>Viridiplantae</taxon>
        <taxon>Streptophyta</taxon>
        <taxon>Embryophyta</taxon>
        <taxon>Tracheophyta</taxon>
        <taxon>Spermatophyta</taxon>
        <taxon>Magnoliopsida</taxon>
        <taxon>eudicotyledons</taxon>
        <taxon>Gunneridae</taxon>
        <taxon>Pentapetalae</taxon>
        <taxon>rosids</taxon>
        <taxon>fabids</taxon>
        <taxon>Fagales</taxon>
        <taxon>Juglandaceae</taxon>
        <taxon>Carya</taxon>
    </lineage>
</organism>
<evidence type="ECO:0000256" key="3">
    <source>
        <dbReference type="ARBA" id="ARBA00023163"/>
    </source>
</evidence>
<proteinExistence type="predicted"/>
<dbReference type="EMBL" id="CM031831">
    <property type="protein sequence ID" value="KAG6705327.1"/>
    <property type="molecule type" value="Genomic_DNA"/>
</dbReference>
<dbReference type="FunFam" id="4.10.280.10:FF:000002">
    <property type="entry name" value="Basic helix-loop-helix transcription factor"/>
    <property type="match status" value="1"/>
</dbReference>
<keyword evidence="2" id="KW-0805">Transcription regulation</keyword>
<dbReference type="EMBL" id="CM031831">
    <property type="protein sequence ID" value="KAG6705333.1"/>
    <property type="molecule type" value="Genomic_DNA"/>
</dbReference>
<feature type="domain" description="BHLH" evidence="6">
    <location>
        <begin position="272"/>
        <end position="322"/>
    </location>
</feature>
<keyword evidence="4" id="KW-0539">Nucleus</keyword>
<protein>
    <recommendedName>
        <fullName evidence="6">BHLH domain-containing protein</fullName>
    </recommendedName>
</protein>
<comment type="caution">
    <text evidence="7">The sequence shown here is derived from an EMBL/GenBank/DDBJ whole genome shotgun (WGS) entry which is preliminary data.</text>
</comment>
<dbReference type="Pfam" id="PF00010">
    <property type="entry name" value="HLH"/>
    <property type="match status" value="1"/>
</dbReference>
<evidence type="ECO:0000313" key="8">
    <source>
        <dbReference type="EMBL" id="KAG6705316.1"/>
    </source>
</evidence>
<dbReference type="EMBL" id="CM031831">
    <property type="protein sequence ID" value="KAG6705329.1"/>
    <property type="molecule type" value="Genomic_DNA"/>
</dbReference>
<evidence type="ECO:0000256" key="2">
    <source>
        <dbReference type="ARBA" id="ARBA00023015"/>
    </source>
</evidence>
<gene>
    <name evidence="7" type="ORF">CIPAW_07G171500</name>
    <name evidence="8" type="ORF">I3842_07G173700</name>
</gene>
<dbReference type="EMBL" id="CM031815">
    <property type="protein sequence ID" value="KAG6648829.1"/>
    <property type="molecule type" value="Genomic_DNA"/>
</dbReference>
<reference evidence="7" key="1">
    <citation type="submission" date="2020-12" db="EMBL/GenBank/DDBJ databases">
        <title>WGS assembly of Carya illinoinensis cv. Pawnee.</title>
        <authorList>
            <person name="Platts A."/>
            <person name="Shu S."/>
            <person name="Wright S."/>
            <person name="Barry K."/>
            <person name="Edger P."/>
            <person name="Pires J.C."/>
            <person name="Schmutz J."/>
        </authorList>
    </citation>
    <scope>NUCLEOTIDE SEQUENCE</scope>
    <source>
        <tissue evidence="7">Leaf</tissue>
    </source>
</reference>
<dbReference type="OrthoDB" id="1609391at2759"/>
<reference evidence="8" key="2">
    <citation type="submission" date="2021-01" db="EMBL/GenBank/DDBJ databases">
        <authorList>
            <person name="Lovell J.T."/>
            <person name="Bentley N."/>
            <person name="Bhattarai G."/>
            <person name="Jenkins J.W."/>
            <person name="Sreedasyam A."/>
            <person name="Alarcon Y."/>
            <person name="Bock C."/>
            <person name="Boston L."/>
            <person name="Carlson J."/>
            <person name="Cervantes K."/>
            <person name="Clermont K."/>
            <person name="Krom N."/>
            <person name="Kubenka K."/>
            <person name="Mamidi S."/>
            <person name="Mattison C."/>
            <person name="Monteros M."/>
            <person name="Pisani C."/>
            <person name="Plott C."/>
            <person name="Rajasekar S."/>
            <person name="Rhein H.S."/>
            <person name="Rohla C."/>
            <person name="Song M."/>
            <person name="Hilaire R.S."/>
            <person name="Shu S."/>
            <person name="Wells L."/>
            <person name="Wang X."/>
            <person name="Webber J."/>
            <person name="Heerema R.J."/>
            <person name="Klein P."/>
            <person name="Conner P."/>
            <person name="Grauke L."/>
            <person name="Grimwood J."/>
            <person name="Schmutz J."/>
            <person name="Randall J.J."/>
        </authorList>
    </citation>
    <scope>NUCLEOTIDE SEQUENCE</scope>
    <source>
        <tissue evidence="8">Leaf</tissue>
    </source>
</reference>
<evidence type="ECO:0000259" key="6">
    <source>
        <dbReference type="PROSITE" id="PS50888"/>
    </source>
</evidence>
<keyword evidence="3" id="KW-0804">Transcription</keyword>
<evidence type="ECO:0000256" key="4">
    <source>
        <dbReference type="ARBA" id="ARBA00023242"/>
    </source>
</evidence>
<dbReference type="PANTHER" id="PTHR12565">
    <property type="entry name" value="STEROL REGULATORY ELEMENT-BINDING PROTEIN"/>
    <property type="match status" value="1"/>
</dbReference>
<sequence length="435" mass="46916">MDGRENEDVGFQHGGEDDLHCPSLGMSTNPLPEKISGMIMSSVSMYKPSNGADPFFSSGWDPLASLSQNQNFGGSSSTVSHSEFANPPYPIALENQGTSSTGQLVRYPSNSSFVELVQKLPCFGSGSFSEMANSFGFPDCGQIANSGCPQNYASLKEGGTGITSTNGALSRDDPQISCEGAIGSSPNAKRRKRASDSKNSPITHQNAEGELQKSLSRESSDVLKEPDEKKPRIEHSKGSNLRGKQAGKQAKDTSSGDASRENYIHVRARRGQATNSHSLAERVRREKISERMRLLQELVPGCNKITGKAVMLDEIINYVQSLQQQVEFLSMKLATVNPELNIDIEQILSKEIIHSRGGAGAILGLAPAMNSSHHYPHGIFQGTFPSIPSTTPKYPLLPQTVLDNELQSLFQVGFNSCPAVDNLGSNAGNLKPEFQ</sequence>
<dbReference type="InterPro" id="IPR036638">
    <property type="entry name" value="HLH_DNA-bd_sf"/>
</dbReference>
<feature type="compositionally biased region" description="Polar residues" evidence="5">
    <location>
        <begin position="197"/>
        <end position="206"/>
    </location>
</feature>
<dbReference type="AlphaFoldDB" id="A0A8T1PWA2"/>